<dbReference type="Pfam" id="PF00071">
    <property type="entry name" value="Ras"/>
    <property type="match status" value="1"/>
</dbReference>
<feature type="region of interest" description="Disordered" evidence="3">
    <location>
        <begin position="194"/>
        <end position="220"/>
    </location>
</feature>
<dbReference type="NCBIfam" id="TIGR00231">
    <property type="entry name" value="small_GTP"/>
    <property type="match status" value="1"/>
</dbReference>
<dbReference type="AlphaFoldDB" id="A0A8K0ERH7"/>
<dbReference type="SMART" id="SM00175">
    <property type="entry name" value="RAB"/>
    <property type="match status" value="1"/>
</dbReference>
<dbReference type="PROSITE" id="PS51421">
    <property type="entry name" value="RAS"/>
    <property type="match status" value="1"/>
</dbReference>
<sequence length="220" mass="23997">MAASTGGKKKADMKVVIMGDFAIGKTALLQRYISGAFQDTTSTIGASFMLKQWGPYNIAIWDTAGNERYSGLTTFYVRGASAAILAYDISDRRTFDILQERFLPILDGAEDNCLITVVGTKLDLVTEETRQVKPEEAESLARELNSARIEKDRTVGEKKLSFETSAKTGHSVEELFNVMFGICLPLDKAPKTAKRKTSTVDLDAPPSSRVPVGEKAGCCN</sequence>
<evidence type="ECO:0000256" key="2">
    <source>
        <dbReference type="ARBA" id="ARBA00022741"/>
    </source>
</evidence>
<comment type="similarity">
    <text evidence="1">Belongs to the small GTPase superfamily. Rab family.</text>
</comment>
<dbReference type="Gene3D" id="3.40.50.300">
    <property type="entry name" value="P-loop containing nucleotide triphosphate hydrolases"/>
    <property type="match status" value="1"/>
</dbReference>
<dbReference type="InterPro" id="IPR001806">
    <property type="entry name" value="Small_GTPase"/>
</dbReference>
<evidence type="ECO:0000313" key="4">
    <source>
        <dbReference type="EMBL" id="CAH1265966.1"/>
    </source>
</evidence>
<dbReference type="PRINTS" id="PR00449">
    <property type="entry name" value="RASTRNSFRMNG"/>
</dbReference>
<name>A0A8K0ERH7_BRALA</name>
<dbReference type="FunFam" id="3.40.50.300:FF:003553">
    <property type="entry name" value="Predicted protein"/>
    <property type="match status" value="1"/>
</dbReference>
<keyword evidence="5" id="KW-1185">Reference proteome</keyword>
<dbReference type="InterPro" id="IPR005225">
    <property type="entry name" value="Small_GTP-bd"/>
</dbReference>
<dbReference type="InterPro" id="IPR027417">
    <property type="entry name" value="P-loop_NTPase"/>
</dbReference>
<dbReference type="EMBL" id="OV696690">
    <property type="protein sequence ID" value="CAH1265966.1"/>
    <property type="molecule type" value="Genomic_DNA"/>
</dbReference>
<dbReference type="SMART" id="SM00173">
    <property type="entry name" value="RAS"/>
    <property type="match status" value="1"/>
</dbReference>
<dbReference type="PROSITE" id="PS51419">
    <property type="entry name" value="RAB"/>
    <property type="match status" value="1"/>
</dbReference>
<dbReference type="GO" id="GO:0003924">
    <property type="term" value="F:GTPase activity"/>
    <property type="evidence" value="ECO:0007669"/>
    <property type="project" value="InterPro"/>
</dbReference>
<dbReference type="GO" id="GO:0005525">
    <property type="term" value="F:GTP binding"/>
    <property type="evidence" value="ECO:0007669"/>
    <property type="project" value="InterPro"/>
</dbReference>
<accession>A0A8K0ERH7</accession>
<proteinExistence type="inferred from homology"/>
<dbReference type="SMART" id="SM00174">
    <property type="entry name" value="RHO"/>
    <property type="match status" value="1"/>
</dbReference>
<keyword evidence="2" id="KW-0547">Nucleotide-binding</keyword>
<evidence type="ECO:0000256" key="3">
    <source>
        <dbReference type="SAM" id="MobiDB-lite"/>
    </source>
</evidence>
<evidence type="ECO:0000256" key="1">
    <source>
        <dbReference type="ARBA" id="ARBA00006270"/>
    </source>
</evidence>
<dbReference type="Proteomes" id="UP000838412">
    <property type="component" value="Chromosome 5"/>
</dbReference>
<dbReference type="PANTHER" id="PTHR47978">
    <property type="match status" value="1"/>
</dbReference>
<gene>
    <name evidence="4" type="primary">RAB20</name>
    <name evidence="4" type="ORF">BLAG_LOCUS19746</name>
</gene>
<dbReference type="SUPFAM" id="SSF52540">
    <property type="entry name" value="P-loop containing nucleoside triphosphate hydrolases"/>
    <property type="match status" value="1"/>
</dbReference>
<reference evidence="4" key="1">
    <citation type="submission" date="2022-01" db="EMBL/GenBank/DDBJ databases">
        <authorList>
            <person name="Braso-Vives M."/>
        </authorList>
    </citation>
    <scope>NUCLEOTIDE SEQUENCE</scope>
</reference>
<organism evidence="4 5">
    <name type="scientific">Branchiostoma lanceolatum</name>
    <name type="common">Common lancelet</name>
    <name type="synonym">Amphioxus lanceolatum</name>
    <dbReference type="NCBI Taxonomy" id="7740"/>
    <lineage>
        <taxon>Eukaryota</taxon>
        <taxon>Metazoa</taxon>
        <taxon>Chordata</taxon>
        <taxon>Cephalochordata</taxon>
        <taxon>Leptocardii</taxon>
        <taxon>Amphioxiformes</taxon>
        <taxon>Branchiostomatidae</taxon>
        <taxon>Branchiostoma</taxon>
    </lineage>
</organism>
<dbReference type="OrthoDB" id="25896at2759"/>
<protein>
    <submittedName>
        <fullName evidence="4">RAB20 protein</fullName>
    </submittedName>
</protein>
<evidence type="ECO:0000313" key="5">
    <source>
        <dbReference type="Proteomes" id="UP000838412"/>
    </source>
</evidence>